<reference evidence="2" key="1">
    <citation type="journal article" date="2023" name="Hortic. Res.">
        <title>A chromosome-level phased genome enabling allele-level studies in sweet orange: a case study on citrus Huanglongbing tolerance.</title>
        <authorList>
            <person name="Wu B."/>
            <person name="Yu Q."/>
            <person name="Deng Z."/>
            <person name="Duan Y."/>
            <person name="Luo F."/>
            <person name="Gmitter F. Jr."/>
        </authorList>
    </citation>
    <scope>NUCLEOTIDE SEQUENCE [LARGE SCALE GENOMIC DNA]</scope>
    <source>
        <strain evidence="2">cv. Valencia</strain>
    </source>
</reference>
<proteinExistence type="predicted"/>
<evidence type="ECO:0000313" key="1">
    <source>
        <dbReference type="EMBL" id="KAH9680960.1"/>
    </source>
</evidence>
<keyword evidence="2" id="KW-1185">Reference proteome</keyword>
<comment type="caution">
    <text evidence="1">The sequence shown here is derived from an EMBL/GenBank/DDBJ whole genome shotgun (WGS) entry which is preliminary data.</text>
</comment>
<evidence type="ECO:0000313" key="2">
    <source>
        <dbReference type="Proteomes" id="UP000829398"/>
    </source>
</evidence>
<accession>A0ACB8I1F4</accession>
<organism evidence="1 2">
    <name type="scientific">Citrus sinensis</name>
    <name type="common">Sweet orange</name>
    <name type="synonym">Citrus aurantium var. sinensis</name>
    <dbReference type="NCBI Taxonomy" id="2711"/>
    <lineage>
        <taxon>Eukaryota</taxon>
        <taxon>Viridiplantae</taxon>
        <taxon>Streptophyta</taxon>
        <taxon>Embryophyta</taxon>
        <taxon>Tracheophyta</taxon>
        <taxon>Spermatophyta</taxon>
        <taxon>Magnoliopsida</taxon>
        <taxon>eudicotyledons</taxon>
        <taxon>Gunneridae</taxon>
        <taxon>Pentapetalae</taxon>
        <taxon>rosids</taxon>
        <taxon>malvids</taxon>
        <taxon>Sapindales</taxon>
        <taxon>Rutaceae</taxon>
        <taxon>Aurantioideae</taxon>
        <taxon>Citrus</taxon>
    </lineage>
</organism>
<dbReference type="Proteomes" id="UP000829398">
    <property type="component" value="Chromosome 9"/>
</dbReference>
<gene>
    <name evidence="1" type="ORF">KPL71_026759</name>
</gene>
<sequence>MADIKGISPSLGMHKILLEDCYSNSVEQQRRLNPIMKEMVKKEIINCLDAEIIYPISDSSWVSPIQCVPKKGGIRVITNEKDELIPTRTVAEWRVYMDYKKLNKATRKDHFHLSFIDQMLDRLNRTIDGLQNELRVESKLQFTSPISFKLEKMLGQLASSVQTLAMTVEKGKFPIQPVPNLKGVHEASTSSPQQHGEVKAVMTLRKGKEVDNKVEMPVTKENQIIPVNVEDSPPEEKEETNPREYVPKAPFLQRLAKGKKGKSTGEILEIFKQPSSVVLQLADRSTKIPLGIVEDVLIQVDKFYFPVDFIVIDTQPIQDSRKHIPIILGQPFLATADAHIQCRTGNVQLSFGNMSMELNIFNIAKQPHNADDEIVDVDLIEALVDDTFLSNLSDDPLQTCLTHFGLDFDIDRSVDEMNALLDSAPSMDTNKWKSRVEQLALSEKKLIPSSESSPKLELKPLPNTLEYAFLGEESILPGLAISWLNVQNPALSLVGSVTRGLSLGPLHHGQRWRISSSVVTPSVPHGFKRLVARCLDPSRSPSKAQSPQSLTLTVFKRGDAVKALVPSRSRSRLKLCLNLWRCLWNWRCWLLAAWQFEIVKSKEYIALCICENVCEIGCWQSGGVVCEIVKSLKMFVWQSGGVVYCENVCEIVHCFRNFCGADDFEHEVEVNDNENDSATIVTGGNKRKKSSSSKPPLPRKKMAPRSTVWQHFTRVPNDHTKCKCNYCGQEFECGTVGYETSTLRTHNRERCQKFKDLQKNQTILTQDVGSDEVVARGFSQEACRRATVKMIVLDELPFSVVENPGFRNFCSVAAPRYLLPSRRTISRDTLEMYLEEKAKLKSLLAGNKQRVSLTTDIWTSITTTSYMVITAHFIDRDWNLHRKIISFNTVNDHSSETIGKQLEKCLIDWGIERVFTVTVDNASPNEGALRYLIDRVKTWRDDGLVLNGDYLHVCCCAHILNLIVTEGLKELEQSIVSVRNAVKYVRSSTARMQAFQIRVQQEKIKCRGSVILDCPTRWNSTYSMLNTALKFKPAFDRMALEDKLYDAYFNENEGGKKKREGPPLYSDWENTNRVEVGVQVEVQAEAQAGAKI</sequence>
<name>A0ACB8I1F4_CITSI</name>
<protein>
    <submittedName>
        <fullName evidence="1">BED-type domain-containing protein</fullName>
    </submittedName>
</protein>
<dbReference type="EMBL" id="CM039178">
    <property type="protein sequence ID" value="KAH9680960.1"/>
    <property type="molecule type" value="Genomic_DNA"/>
</dbReference>